<evidence type="ECO:0000313" key="11">
    <source>
        <dbReference type="Proteomes" id="UP000306236"/>
    </source>
</evidence>
<protein>
    <recommendedName>
        <fullName evidence="1">non-specific serine/threonine protein kinase</fullName>
        <ecNumber evidence="1">2.7.11.1</ecNumber>
    </recommendedName>
</protein>
<keyword evidence="4" id="KW-0547">Nucleotide-binding</keyword>
<evidence type="ECO:0000256" key="5">
    <source>
        <dbReference type="ARBA" id="ARBA00022777"/>
    </source>
</evidence>
<dbReference type="PROSITE" id="PS50011">
    <property type="entry name" value="PROTEIN_KINASE_DOM"/>
    <property type="match status" value="1"/>
</dbReference>
<evidence type="ECO:0000313" key="10">
    <source>
        <dbReference type="EMBL" id="THJ30967.1"/>
    </source>
</evidence>
<dbReference type="PANTHER" id="PTHR24356">
    <property type="entry name" value="SERINE/THREONINE-PROTEIN KINASE"/>
    <property type="match status" value="1"/>
</dbReference>
<dbReference type="EMBL" id="SSWX01000030">
    <property type="protein sequence ID" value="THJ30967.1"/>
    <property type="molecule type" value="Genomic_DNA"/>
</dbReference>
<proteinExistence type="predicted"/>
<dbReference type="GO" id="GO:0005524">
    <property type="term" value="F:ATP binding"/>
    <property type="evidence" value="ECO:0007669"/>
    <property type="project" value="UniProtKB-KW"/>
</dbReference>
<evidence type="ECO:0000256" key="4">
    <source>
        <dbReference type="ARBA" id="ARBA00022741"/>
    </source>
</evidence>
<accession>A0A4S5BF76</accession>
<name>A0A4S5BF76_9BURK</name>
<feature type="domain" description="Protein kinase" evidence="9">
    <location>
        <begin position="12"/>
        <end position="281"/>
    </location>
</feature>
<gene>
    <name evidence="10" type="ORF">E8K88_16520</name>
</gene>
<evidence type="ECO:0000256" key="7">
    <source>
        <dbReference type="ARBA" id="ARBA00047899"/>
    </source>
</evidence>
<dbReference type="PANTHER" id="PTHR24356:SF1">
    <property type="entry name" value="SERINE_THREONINE-PROTEIN KINASE GREATWALL"/>
    <property type="match status" value="1"/>
</dbReference>
<keyword evidence="11" id="KW-1185">Reference proteome</keyword>
<dbReference type="InterPro" id="IPR008271">
    <property type="entry name" value="Ser/Thr_kinase_AS"/>
</dbReference>
<dbReference type="OrthoDB" id="9791419at2"/>
<dbReference type="InterPro" id="IPR050236">
    <property type="entry name" value="Ser_Thr_kinase_AGC"/>
</dbReference>
<comment type="catalytic activity">
    <reaction evidence="7">
        <text>L-threonyl-[protein] + ATP = O-phospho-L-threonyl-[protein] + ADP + H(+)</text>
        <dbReference type="Rhea" id="RHEA:46608"/>
        <dbReference type="Rhea" id="RHEA-COMP:11060"/>
        <dbReference type="Rhea" id="RHEA-COMP:11605"/>
        <dbReference type="ChEBI" id="CHEBI:15378"/>
        <dbReference type="ChEBI" id="CHEBI:30013"/>
        <dbReference type="ChEBI" id="CHEBI:30616"/>
        <dbReference type="ChEBI" id="CHEBI:61977"/>
        <dbReference type="ChEBI" id="CHEBI:456216"/>
        <dbReference type="EC" id="2.7.11.1"/>
    </reaction>
</comment>
<dbReference type="EC" id="2.7.11.1" evidence="1"/>
<dbReference type="Proteomes" id="UP000306236">
    <property type="component" value="Unassembled WGS sequence"/>
</dbReference>
<dbReference type="SMART" id="SM00220">
    <property type="entry name" value="S_TKc"/>
    <property type="match status" value="1"/>
</dbReference>
<dbReference type="AlphaFoldDB" id="A0A4S5BF76"/>
<evidence type="ECO:0000256" key="1">
    <source>
        <dbReference type="ARBA" id="ARBA00012513"/>
    </source>
</evidence>
<keyword evidence="3" id="KW-0808">Transferase</keyword>
<dbReference type="GO" id="GO:0004674">
    <property type="term" value="F:protein serine/threonine kinase activity"/>
    <property type="evidence" value="ECO:0007669"/>
    <property type="project" value="UniProtKB-KW"/>
</dbReference>
<comment type="catalytic activity">
    <reaction evidence="8">
        <text>L-seryl-[protein] + ATP = O-phospho-L-seryl-[protein] + ADP + H(+)</text>
        <dbReference type="Rhea" id="RHEA:17989"/>
        <dbReference type="Rhea" id="RHEA-COMP:9863"/>
        <dbReference type="Rhea" id="RHEA-COMP:11604"/>
        <dbReference type="ChEBI" id="CHEBI:15378"/>
        <dbReference type="ChEBI" id="CHEBI:29999"/>
        <dbReference type="ChEBI" id="CHEBI:30616"/>
        <dbReference type="ChEBI" id="CHEBI:83421"/>
        <dbReference type="ChEBI" id="CHEBI:456216"/>
        <dbReference type="EC" id="2.7.11.1"/>
    </reaction>
</comment>
<organism evidence="10 11">
    <name type="scientific">Lampropedia aestuarii</name>
    <dbReference type="NCBI Taxonomy" id="2562762"/>
    <lineage>
        <taxon>Bacteria</taxon>
        <taxon>Pseudomonadati</taxon>
        <taxon>Pseudomonadota</taxon>
        <taxon>Betaproteobacteria</taxon>
        <taxon>Burkholderiales</taxon>
        <taxon>Comamonadaceae</taxon>
        <taxon>Lampropedia</taxon>
    </lineage>
</organism>
<dbReference type="Gene3D" id="1.10.510.10">
    <property type="entry name" value="Transferase(Phosphotransferase) domain 1"/>
    <property type="match status" value="1"/>
</dbReference>
<dbReference type="SUPFAM" id="SSF56112">
    <property type="entry name" value="Protein kinase-like (PK-like)"/>
    <property type="match status" value="1"/>
</dbReference>
<evidence type="ECO:0000256" key="6">
    <source>
        <dbReference type="ARBA" id="ARBA00022840"/>
    </source>
</evidence>
<comment type="caution">
    <text evidence="10">The sequence shown here is derived from an EMBL/GenBank/DDBJ whole genome shotgun (WGS) entry which is preliminary data.</text>
</comment>
<keyword evidence="6" id="KW-0067">ATP-binding</keyword>
<dbReference type="GO" id="GO:0035556">
    <property type="term" value="P:intracellular signal transduction"/>
    <property type="evidence" value="ECO:0007669"/>
    <property type="project" value="TreeGrafter"/>
</dbReference>
<evidence type="ECO:0000256" key="3">
    <source>
        <dbReference type="ARBA" id="ARBA00022679"/>
    </source>
</evidence>
<sequence>MLKPYNIADVAFQLDQEIGQEGRNSQVFIAHDPQLNARLVIKKVPKAGLDSATFFSESGHVYASKHSNVVPIHYACQDQDHIYLAMPYYANGSLKKLMEHGFLTVRQIVVISTQFLSGLHHIHSKKLVHFDLKPDNILISERGEALLADFGLAKSLGLNGLAEQDMFYGKMVPPEVFQQAAYDQRYDIYQVGLILFRMCVGDVEFYSQYNSHIVNGNFDRHAFKHAVINRQFPNTSNDVFPEHIPDSLIKVIRTCLQEVGLRYKSAIDIVNDLASIEGELLDWRYSQNGPGRRWIKKVDDMTYSLDLDENRTSIAKKLKDGGQERRIKDYCTDALNRQSTKRFLREH</sequence>
<dbReference type="RefSeq" id="WP_136407779.1">
    <property type="nucleotide sequence ID" value="NZ_SSWX01000030.1"/>
</dbReference>
<keyword evidence="2 10" id="KW-0723">Serine/threonine-protein kinase</keyword>
<reference evidence="10 11" key="1">
    <citation type="submission" date="2019-04" db="EMBL/GenBank/DDBJ databases">
        <title>Lampropedia sp YIM MLB12 draf genome.</title>
        <authorList>
            <person name="Wang Y.-X."/>
        </authorList>
    </citation>
    <scope>NUCLEOTIDE SEQUENCE [LARGE SCALE GENOMIC DNA]</scope>
    <source>
        <strain evidence="10 11">YIM MLB12</strain>
    </source>
</reference>
<evidence type="ECO:0000256" key="2">
    <source>
        <dbReference type="ARBA" id="ARBA00022527"/>
    </source>
</evidence>
<dbReference type="CDD" id="cd14014">
    <property type="entry name" value="STKc_PknB_like"/>
    <property type="match status" value="1"/>
</dbReference>
<evidence type="ECO:0000259" key="9">
    <source>
        <dbReference type="PROSITE" id="PS50011"/>
    </source>
</evidence>
<dbReference type="InterPro" id="IPR011009">
    <property type="entry name" value="Kinase-like_dom_sf"/>
</dbReference>
<dbReference type="InterPro" id="IPR000719">
    <property type="entry name" value="Prot_kinase_dom"/>
</dbReference>
<dbReference type="PROSITE" id="PS00108">
    <property type="entry name" value="PROTEIN_KINASE_ST"/>
    <property type="match status" value="1"/>
</dbReference>
<dbReference type="Pfam" id="PF00069">
    <property type="entry name" value="Pkinase"/>
    <property type="match status" value="1"/>
</dbReference>
<evidence type="ECO:0000256" key="8">
    <source>
        <dbReference type="ARBA" id="ARBA00048679"/>
    </source>
</evidence>
<keyword evidence="5 10" id="KW-0418">Kinase</keyword>